<keyword evidence="3" id="KW-1185">Reference proteome</keyword>
<evidence type="ECO:0000256" key="1">
    <source>
        <dbReference type="SAM" id="MobiDB-lite"/>
    </source>
</evidence>
<feature type="region of interest" description="Disordered" evidence="1">
    <location>
        <begin position="78"/>
        <end position="100"/>
    </location>
</feature>
<comment type="caution">
    <text evidence="2">The sequence shown here is derived from an EMBL/GenBank/DDBJ whole genome shotgun (WGS) entry which is preliminary data.</text>
</comment>
<gene>
    <name evidence="2" type="ORF">GCM10010140_68930</name>
</gene>
<proteinExistence type="predicted"/>
<organism evidence="2 3">
    <name type="scientific">Streptosporangium pseudovulgare</name>
    <dbReference type="NCBI Taxonomy" id="35765"/>
    <lineage>
        <taxon>Bacteria</taxon>
        <taxon>Bacillati</taxon>
        <taxon>Actinomycetota</taxon>
        <taxon>Actinomycetes</taxon>
        <taxon>Streptosporangiales</taxon>
        <taxon>Streptosporangiaceae</taxon>
        <taxon>Streptosporangium</taxon>
    </lineage>
</organism>
<name>A0ABQ2RH95_9ACTN</name>
<protein>
    <submittedName>
        <fullName evidence="2">Uncharacterized protein</fullName>
    </submittedName>
</protein>
<sequence length="100" mass="10760">MTDPVAGDRKRALKNLPEEVGGITLTSLSFAWRGFGFGFGVGHLCFSGTADRILGGLRFEARVRLYAEHGQVKVNAIRTRHDAGRRSGGSSRPVAPAPRP</sequence>
<reference evidence="3" key="1">
    <citation type="journal article" date="2019" name="Int. J. Syst. Evol. Microbiol.">
        <title>The Global Catalogue of Microorganisms (GCM) 10K type strain sequencing project: providing services to taxonomists for standard genome sequencing and annotation.</title>
        <authorList>
            <consortium name="The Broad Institute Genomics Platform"/>
            <consortium name="The Broad Institute Genome Sequencing Center for Infectious Disease"/>
            <person name="Wu L."/>
            <person name="Ma J."/>
        </authorList>
    </citation>
    <scope>NUCLEOTIDE SEQUENCE [LARGE SCALE GENOMIC DNA]</scope>
    <source>
        <strain evidence="3">JCM 3115</strain>
    </source>
</reference>
<dbReference type="RefSeq" id="WP_189250602.1">
    <property type="nucleotide sequence ID" value="NZ_BMQJ01000025.1"/>
</dbReference>
<evidence type="ECO:0000313" key="3">
    <source>
        <dbReference type="Proteomes" id="UP000611554"/>
    </source>
</evidence>
<evidence type="ECO:0000313" key="2">
    <source>
        <dbReference type="EMBL" id="GGQ28968.1"/>
    </source>
</evidence>
<dbReference type="Proteomes" id="UP000611554">
    <property type="component" value="Unassembled WGS sequence"/>
</dbReference>
<accession>A0ABQ2RH95</accession>
<dbReference type="EMBL" id="BMQJ01000025">
    <property type="protein sequence ID" value="GGQ28968.1"/>
    <property type="molecule type" value="Genomic_DNA"/>
</dbReference>